<accession>A0A177BE16</accession>
<dbReference type="SUPFAM" id="SSF57184">
    <property type="entry name" value="Growth factor receptor domain"/>
    <property type="match status" value="1"/>
</dbReference>
<dbReference type="PROSITE" id="PS51550">
    <property type="entry name" value="EPH_LBD"/>
    <property type="match status" value="1"/>
</dbReference>
<keyword evidence="6 9" id="KW-1133">Transmembrane helix</keyword>
<dbReference type="GO" id="GO:0005886">
    <property type="term" value="C:plasma membrane"/>
    <property type="evidence" value="ECO:0007669"/>
    <property type="project" value="TreeGrafter"/>
</dbReference>
<dbReference type="CDD" id="cd00063">
    <property type="entry name" value="FN3"/>
    <property type="match status" value="1"/>
</dbReference>
<dbReference type="AlphaFoldDB" id="A0A177BE16"/>
<dbReference type="Pfam" id="PF01404">
    <property type="entry name" value="Ephrin_lbd"/>
    <property type="match status" value="1"/>
</dbReference>
<dbReference type="SUPFAM" id="SSF49785">
    <property type="entry name" value="Galactose-binding domain-like"/>
    <property type="match status" value="1"/>
</dbReference>
<organism evidence="13 14">
    <name type="scientific">Intoshia linei</name>
    <dbReference type="NCBI Taxonomy" id="1819745"/>
    <lineage>
        <taxon>Eukaryota</taxon>
        <taxon>Metazoa</taxon>
        <taxon>Spiralia</taxon>
        <taxon>Lophotrochozoa</taxon>
        <taxon>Mesozoa</taxon>
        <taxon>Orthonectida</taxon>
        <taxon>Rhopaluridae</taxon>
        <taxon>Intoshia</taxon>
    </lineage>
</organism>
<dbReference type="InterPro" id="IPR003961">
    <property type="entry name" value="FN3_dom"/>
</dbReference>
<proteinExistence type="predicted"/>
<reference evidence="13 14" key="1">
    <citation type="submission" date="2016-04" db="EMBL/GenBank/DDBJ databases">
        <title>The genome of Intoshia linei affirms orthonectids as highly simplified spiralians.</title>
        <authorList>
            <person name="Mikhailov K.V."/>
            <person name="Slusarev G.S."/>
            <person name="Nikitin M.A."/>
            <person name="Logacheva M.D."/>
            <person name="Penin A."/>
            <person name="Aleoshin V."/>
            <person name="Panchin Y.V."/>
        </authorList>
    </citation>
    <scope>NUCLEOTIDE SEQUENCE [LARGE SCALE GENOMIC DNA]</scope>
    <source>
        <strain evidence="13">Intl2013</strain>
        <tissue evidence="13">Whole animal</tissue>
    </source>
</reference>
<dbReference type="SMART" id="SM00615">
    <property type="entry name" value="EPH_lbd"/>
    <property type="match status" value="1"/>
</dbReference>
<dbReference type="InterPro" id="IPR036116">
    <property type="entry name" value="FN3_sf"/>
</dbReference>
<evidence type="ECO:0000256" key="1">
    <source>
        <dbReference type="ARBA" id="ARBA00004479"/>
    </source>
</evidence>
<evidence type="ECO:0000256" key="6">
    <source>
        <dbReference type="ARBA" id="ARBA00022989"/>
    </source>
</evidence>
<dbReference type="FunFam" id="2.10.50.10:FF:000001">
    <property type="entry name" value="Ephrin type-A receptor 5"/>
    <property type="match status" value="1"/>
</dbReference>
<dbReference type="SMART" id="SM01411">
    <property type="entry name" value="Ephrin_rec_like"/>
    <property type="match status" value="1"/>
</dbReference>
<evidence type="ECO:0000256" key="4">
    <source>
        <dbReference type="ARBA" id="ARBA00022741"/>
    </source>
</evidence>
<dbReference type="InterPro" id="IPR009030">
    <property type="entry name" value="Growth_fac_rcpt_cys_sf"/>
</dbReference>
<evidence type="ECO:0008006" key="15">
    <source>
        <dbReference type="Google" id="ProtNLM"/>
    </source>
</evidence>
<evidence type="ECO:0000256" key="3">
    <source>
        <dbReference type="ARBA" id="ARBA00022737"/>
    </source>
</evidence>
<dbReference type="EMBL" id="LWCA01000013">
    <property type="protein sequence ID" value="OAF71953.1"/>
    <property type="molecule type" value="Genomic_DNA"/>
</dbReference>
<dbReference type="GO" id="GO:0007411">
    <property type="term" value="P:axon guidance"/>
    <property type="evidence" value="ECO:0007669"/>
    <property type="project" value="TreeGrafter"/>
</dbReference>
<gene>
    <name evidence="13" type="ORF">A3Q56_00274</name>
</gene>
<evidence type="ECO:0000259" key="11">
    <source>
        <dbReference type="PROSITE" id="PS50853"/>
    </source>
</evidence>
<feature type="domain" description="Fibronectin type-III" evidence="11">
    <location>
        <begin position="390"/>
        <end position="489"/>
    </location>
</feature>
<evidence type="ECO:0000313" key="14">
    <source>
        <dbReference type="Proteomes" id="UP000078046"/>
    </source>
</evidence>
<dbReference type="GO" id="GO:0030425">
    <property type="term" value="C:dendrite"/>
    <property type="evidence" value="ECO:0007669"/>
    <property type="project" value="TreeGrafter"/>
</dbReference>
<dbReference type="SUPFAM" id="SSF56112">
    <property type="entry name" value="Protein kinase-like (PK-like)"/>
    <property type="match status" value="1"/>
</dbReference>
<keyword evidence="5" id="KW-0067">ATP-binding</keyword>
<dbReference type="SUPFAM" id="SSF49265">
    <property type="entry name" value="Fibronectin type III"/>
    <property type="match status" value="1"/>
</dbReference>
<feature type="domain" description="Eph LBD" evidence="12">
    <location>
        <begin position="26"/>
        <end position="226"/>
    </location>
</feature>
<dbReference type="Pfam" id="PF00041">
    <property type="entry name" value="fn3"/>
    <property type="match status" value="1"/>
</dbReference>
<keyword evidence="8" id="KW-0675">Receptor</keyword>
<comment type="caution">
    <text evidence="13">The sequence shown here is derived from an EMBL/GenBank/DDBJ whole genome shotgun (WGS) entry which is preliminary data.</text>
</comment>
<dbReference type="PROSITE" id="PS50011">
    <property type="entry name" value="PROTEIN_KINASE_DOM"/>
    <property type="match status" value="1"/>
</dbReference>
<dbReference type="Gene3D" id="2.60.120.260">
    <property type="entry name" value="Galactose-binding domain-like"/>
    <property type="match status" value="1"/>
</dbReference>
<dbReference type="GO" id="GO:0005524">
    <property type="term" value="F:ATP binding"/>
    <property type="evidence" value="ECO:0007669"/>
    <property type="project" value="UniProtKB-KW"/>
</dbReference>
<dbReference type="InterPro" id="IPR001090">
    <property type="entry name" value="Ephrin_rcpt_lig-bd_dom"/>
</dbReference>
<dbReference type="Gene3D" id="2.60.40.10">
    <property type="entry name" value="Immunoglobulins"/>
    <property type="match status" value="1"/>
</dbReference>
<evidence type="ECO:0000256" key="9">
    <source>
        <dbReference type="SAM" id="Phobius"/>
    </source>
</evidence>
<dbReference type="Pfam" id="PF07714">
    <property type="entry name" value="PK_Tyr_Ser-Thr"/>
    <property type="match status" value="1"/>
</dbReference>
<dbReference type="PROSITE" id="PS50853">
    <property type="entry name" value="FN3"/>
    <property type="match status" value="1"/>
</dbReference>
<protein>
    <recommendedName>
        <fullName evidence="15">Receptor protein-tyrosine kinase</fullName>
    </recommendedName>
</protein>
<dbReference type="InterPro" id="IPR050449">
    <property type="entry name" value="Ephrin_rcpt_TKs"/>
</dbReference>
<evidence type="ECO:0000259" key="10">
    <source>
        <dbReference type="PROSITE" id="PS50011"/>
    </source>
</evidence>
<evidence type="ECO:0000256" key="8">
    <source>
        <dbReference type="ARBA" id="ARBA00023170"/>
    </source>
</evidence>
<dbReference type="Gene3D" id="2.10.50.10">
    <property type="entry name" value="Tumor Necrosis Factor Receptor, subunit A, domain 2"/>
    <property type="match status" value="1"/>
</dbReference>
<feature type="domain" description="Protein kinase" evidence="10">
    <location>
        <begin position="742"/>
        <end position="1022"/>
    </location>
</feature>
<evidence type="ECO:0000256" key="2">
    <source>
        <dbReference type="ARBA" id="ARBA00022692"/>
    </source>
</evidence>
<feature type="transmembrane region" description="Helical" evidence="9">
    <location>
        <begin position="609"/>
        <end position="630"/>
    </location>
</feature>
<dbReference type="InterPro" id="IPR011009">
    <property type="entry name" value="Kinase-like_dom_sf"/>
</dbReference>
<dbReference type="InterPro" id="IPR013783">
    <property type="entry name" value="Ig-like_fold"/>
</dbReference>
<dbReference type="InterPro" id="IPR001245">
    <property type="entry name" value="Ser-Thr/Tyr_kinase_cat_dom"/>
</dbReference>
<dbReference type="PANTHER" id="PTHR46877:SF14">
    <property type="entry name" value="RECEPTOR PROTEIN-TYROSINE KINASE"/>
    <property type="match status" value="1"/>
</dbReference>
<keyword evidence="3" id="KW-0677">Repeat</keyword>
<dbReference type="InterPro" id="IPR008979">
    <property type="entry name" value="Galactose-bd-like_sf"/>
</dbReference>
<dbReference type="Proteomes" id="UP000078046">
    <property type="component" value="Unassembled WGS sequence"/>
</dbReference>
<keyword evidence="2 9" id="KW-0812">Transmembrane</keyword>
<dbReference type="PANTHER" id="PTHR46877">
    <property type="entry name" value="EPH RECEPTOR A5"/>
    <property type="match status" value="1"/>
</dbReference>
<sequence length="1187" mass="137848">MTPFVEQYVICYSNSKKNIASNEIKNEILYDSSKVQPSLNWATYNDPLKQDISNLTKEINQNSDLKFHQKKRISSLNMWKETSETVGDLTVRAYVICNMNGESFNWLRVPFVNVDRSQYVYINMTFSMRKCVNNSNCKESFSMYYQINQKDLQFNQPNHPFENFKLLHLISPKLHIKSDNPTNKLLNFKIFIKKTGFLSLAFLDKGACVAIRKLVIFRKVCPKTFLNYAMFPETSVANQTQHVYGQCVNNSIWGLKNYQFDKFKSFKLKKNKKTIHHNYLKLLPKAICTNHGWIQVNNNCQCLPGFEPKNNICSECGRNYYKSIKNQTVCKKCPKNSTSRLGSSFCTCISGYFRAKDESLESKCSNPPSAVQNLNVLFFDKLPNNSINSVYASHEIEDVNDMSKAMIKWDPPVDSGGRNDITYSVICSNCDSSIEFLPSIDMLKSTSVIIKNLKPNRLYSLKIVSQNGVSDVSNLVSYAKIDLKTTLEAINTIQNFEIELLKKGFIMLKWTKSNKYEKYEIRCQKFINFTYENVNTFQNASRNEKFENVLTTNNFANYTVEPYYYYAFEIRGLLNTKNKWWSKFSEPIVIYCDSKGYVKFQESIIHANYHIITISAVVFVILIIIGVILLKCFFKKRKNKKDCIQKYNVSMVMGESGSIIPVVSLDKGFNQQTGMITRENLSLKKENKSIYSSLENYYNFNELNCGIKTFEKSSVNFIYPDSYTSLKEALNSHFVELNHTDYSIISVIQSGIFGNLCKGKINKANGNCTLYEQLVAIKLLRKDYTDKEYFNEAVIMKQFNHPNIYSIVGVIFSVHPRMCVYEYMVNGLLSEFLMKFEHKLSDNVKMRFVINITEALLYFEKIGFLYKNLNTKNVYMNGYLQCKIGNFKESKNDGMMWICPETLLGDKFTYKSNVWKLGVLIWDIWSYGKLSTLNIPQKSYENDFIKPVNTETKPQIFLIRSKQTLLVTSLKPNQYFGELEPVYCLTNEKVEISEILKKCCNINSKDRMNLQSIQAILENTIFKNSHKFDIHKDNYYYKLSPILSNLKESSYMNNLDGILDVLSFLGLNFYITNFISQKIDNLSKFARLHNSIENVFQLLQIYDTDHQNTLSHLVSFISDFRKNYEINNDITKEYKNFQHPDTSFFDNTNSKTDTSSKCTNSTNSELFYNENIDFQFDNQISNQVKII</sequence>
<evidence type="ECO:0000256" key="7">
    <source>
        <dbReference type="ARBA" id="ARBA00023136"/>
    </source>
</evidence>
<evidence type="ECO:0000259" key="12">
    <source>
        <dbReference type="PROSITE" id="PS51550"/>
    </source>
</evidence>
<keyword evidence="4" id="KW-0547">Nucleotide-binding</keyword>
<evidence type="ECO:0000313" key="13">
    <source>
        <dbReference type="EMBL" id="OAF71953.1"/>
    </source>
</evidence>
<evidence type="ECO:0000256" key="5">
    <source>
        <dbReference type="ARBA" id="ARBA00022840"/>
    </source>
</evidence>
<dbReference type="InterPro" id="IPR000719">
    <property type="entry name" value="Prot_kinase_dom"/>
</dbReference>
<keyword evidence="7 9" id="KW-0472">Membrane</keyword>
<name>A0A177BE16_9BILA</name>
<dbReference type="OrthoDB" id="4062651at2759"/>
<dbReference type="Gene3D" id="3.30.200.20">
    <property type="entry name" value="Phosphorylase Kinase, domain 1"/>
    <property type="match status" value="1"/>
</dbReference>
<keyword evidence="14" id="KW-1185">Reference proteome</keyword>
<dbReference type="GO" id="GO:0005005">
    <property type="term" value="F:transmembrane-ephrin receptor activity"/>
    <property type="evidence" value="ECO:0007669"/>
    <property type="project" value="TreeGrafter"/>
</dbReference>
<comment type="subcellular location">
    <subcellularLocation>
        <location evidence="1">Membrane</location>
        <topology evidence="1">Single-pass type I membrane protein</topology>
    </subcellularLocation>
</comment>
<dbReference type="Gene3D" id="1.10.510.10">
    <property type="entry name" value="Transferase(Phosphotransferase) domain 1"/>
    <property type="match status" value="1"/>
</dbReference>